<dbReference type="VEuPathDB" id="FungiDB:RhiirFUN_026904"/>
<keyword evidence="1" id="KW-0479">Metal-binding</keyword>
<dbReference type="VEuPathDB" id="FungiDB:RhiirFUN_004693"/>
<feature type="coiled-coil region" evidence="2">
    <location>
        <begin position="158"/>
        <end position="198"/>
    </location>
</feature>
<evidence type="ECO:0000313" key="5">
    <source>
        <dbReference type="EMBL" id="PKC57383.1"/>
    </source>
</evidence>
<keyword evidence="1" id="KW-0863">Zinc-finger</keyword>
<evidence type="ECO:0000259" key="4">
    <source>
        <dbReference type="PROSITE" id="PS50157"/>
    </source>
</evidence>
<dbReference type="VEuPathDB" id="FungiDB:FUN_024515"/>
<dbReference type="VEuPathDB" id="FungiDB:RhiirA1_541639"/>
<dbReference type="GO" id="GO:0008270">
    <property type="term" value="F:zinc ion binding"/>
    <property type="evidence" value="ECO:0007669"/>
    <property type="project" value="UniProtKB-KW"/>
</dbReference>
<dbReference type="VEuPathDB" id="FungiDB:FUN_000037"/>
<dbReference type="VEuPathDB" id="FungiDB:FUN_016103"/>
<evidence type="ECO:0000256" key="1">
    <source>
        <dbReference type="PROSITE-ProRule" id="PRU00042"/>
    </source>
</evidence>
<evidence type="ECO:0000313" key="6">
    <source>
        <dbReference type="Proteomes" id="UP000232688"/>
    </source>
</evidence>
<reference evidence="5 6" key="1">
    <citation type="submission" date="2017-10" db="EMBL/GenBank/DDBJ databases">
        <title>Extensive intraspecific genome diversity in a model arbuscular mycorrhizal fungus.</title>
        <authorList>
            <person name="Chen E.C.H."/>
            <person name="Morin E."/>
            <person name="Baudet D."/>
            <person name="Noel J."/>
            <person name="Ndikumana S."/>
            <person name="Charron P."/>
            <person name="St-Onge C."/>
            <person name="Giorgi J."/>
            <person name="Grigoriev I.V."/>
            <person name="Roux C."/>
            <person name="Martin F.M."/>
            <person name="Corradi N."/>
        </authorList>
    </citation>
    <scope>NUCLEOTIDE SEQUENCE [LARGE SCALE GENOMIC DNA]</scope>
    <source>
        <strain evidence="5 6">A1</strain>
    </source>
</reference>
<proteinExistence type="predicted"/>
<dbReference type="PROSITE" id="PS50157">
    <property type="entry name" value="ZINC_FINGER_C2H2_2"/>
    <property type="match status" value="1"/>
</dbReference>
<evidence type="ECO:0000256" key="2">
    <source>
        <dbReference type="SAM" id="Coils"/>
    </source>
</evidence>
<feature type="coiled-coil region" evidence="2">
    <location>
        <begin position="559"/>
        <end position="599"/>
    </location>
</feature>
<sequence length="1164" mass="132575">MKQTYFQEPKYSKNYLISNPQNLYEQYVNAFAFSEMVKSQSLMPNKKELQLQAQSSWRKIKSENKNIIQNYISELLKTPVQPPPFTFFSQQNSVVKPSAPSPNIIPEPSANIQPSNNATAQKQSDANLQKAKAELCEYANLSRVTTSSELHTQFSSKIKDLEKSIFLEEKTLKRLRGNAEAQKRARNKKREMLEKENIVEVYDTPGRPSFLINEPNLLENMHNSIEFGAADHKRRKEVIKVRTIKHLREKMEENYGIYMANSTTQNYLQPRHSNTKEAKRHHHPAQIRLAAVGRNEMSDHVDEHYCLASIKGIKSFASAFSQNVVLISQDDKAKVPLGIAAVGKTFKAIQTVNEPVSVPDHDFPKGSKHKLIPSVYLVINPDNTNDSLRSVASVHLYLIFTMKQTYFQEPKYSKNYLISNPQNLYEQYVNAFAFSEMVKSQSLMPNKKELQLQAQSSWRKIKSENKNIIQNYISELLKTPVQPPPFTFFSQQNSVVKPSAPSPNIIPEPSANIQPSNNATAQKQSDANLQKAKAELCEYANLSRVTTSSELHTQFSSKIKDLEKSIFLEEKTLKRLRGNAEAQKRARNKKREMLEKENIVEVYDTPGRPSFLINEPNLLENMHNSIEFGAADHKRRKEVIKVRTIKHLREKMEENYGIYMANSTTQNYLQPRHSNTKEAKRHHHPAQIRLAAVGRNEMSDHVDEHYCLASIKGIKSFASAFSQNVVLISQDDKAKVPLGIAAVGKTFKAIQTVNEPVSVPDHDFPKGSKHKLIPSVYLVINPDNTNDSLRSGKMRIFVRPEYFLGTSCETHMVDLMTITEEEPFHEFTHHEGAIKPIWCLLTDGGPDENPRFLANILKYLLIFKKLDLDYLSVRTHAPGQSAYNPVERSMASLSGKLAGIVLNAFNYGNHLGNMNGQANTVIDKELGRKNFKHAGEHLCDLWSRDPINGQPVISTYIEEHDDTIFSNVQEEEWEWIDQHSQICKYSLDLRKCENRSCCRPPRAPDAFELLSLNNGFLPPVVQGQDKHYLSLLHTLEYFCNRLPGYDEHCPSIPSELYHELVCQKCGKYFPTKAFMKKHAKVMHSNRKESGVQGIQKDSQSAILEKGHDIAEELTYNADQSKNDGTAIVKNSRQINRKQSGNNGHVNGDVKNLRPWKLRSSNVSD</sequence>
<feature type="domain" description="C2H2-type" evidence="4">
    <location>
        <begin position="1060"/>
        <end position="1088"/>
    </location>
</feature>
<dbReference type="PANTHER" id="PTHR46954:SF1">
    <property type="entry name" value="C2H2-TYPE DOMAIN-CONTAINING PROTEIN"/>
    <property type="match status" value="1"/>
</dbReference>
<dbReference type="PANTHER" id="PTHR46954">
    <property type="entry name" value="C2H2-TYPE DOMAIN-CONTAINING PROTEIN"/>
    <property type="match status" value="1"/>
</dbReference>
<accession>A0A2N0R261</accession>
<dbReference type="EMBL" id="LLXH01001842">
    <property type="protein sequence ID" value="PKC57383.1"/>
    <property type="molecule type" value="Genomic_DNA"/>
</dbReference>
<name>A0A2N0R261_9GLOM</name>
<evidence type="ECO:0000256" key="3">
    <source>
        <dbReference type="SAM" id="MobiDB-lite"/>
    </source>
</evidence>
<feature type="compositionally biased region" description="Polar residues" evidence="3">
    <location>
        <begin position="1131"/>
        <end position="1144"/>
    </location>
</feature>
<dbReference type="Proteomes" id="UP000232688">
    <property type="component" value="Unassembled WGS sequence"/>
</dbReference>
<dbReference type="VEuPathDB" id="FungiDB:FUN_019489"/>
<protein>
    <recommendedName>
        <fullName evidence="4">C2H2-type domain-containing protein</fullName>
    </recommendedName>
</protein>
<gene>
    <name evidence="5" type="ORF">RhiirA1_541639</name>
</gene>
<organism evidence="5 6">
    <name type="scientific">Rhizophagus irregularis</name>
    <dbReference type="NCBI Taxonomy" id="588596"/>
    <lineage>
        <taxon>Eukaryota</taxon>
        <taxon>Fungi</taxon>
        <taxon>Fungi incertae sedis</taxon>
        <taxon>Mucoromycota</taxon>
        <taxon>Glomeromycotina</taxon>
        <taxon>Glomeromycetes</taxon>
        <taxon>Glomerales</taxon>
        <taxon>Glomeraceae</taxon>
        <taxon>Rhizophagus</taxon>
    </lineage>
</organism>
<dbReference type="AlphaFoldDB" id="A0A2N0R261"/>
<dbReference type="VEuPathDB" id="FungiDB:RhiirFUN_000973"/>
<comment type="caution">
    <text evidence="5">The sequence shown here is derived from an EMBL/GenBank/DDBJ whole genome shotgun (WGS) entry which is preliminary data.</text>
</comment>
<feature type="region of interest" description="Disordered" evidence="3">
    <location>
        <begin position="1131"/>
        <end position="1164"/>
    </location>
</feature>
<reference evidence="5 6" key="2">
    <citation type="submission" date="2017-10" db="EMBL/GenBank/DDBJ databases">
        <title>Genome analyses suggest a sexual origin of heterokaryosis in a supposedly ancient asexual fungus.</title>
        <authorList>
            <person name="Corradi N."/>
            <person name="Sedzielewska K."/>
            <person name="Noel J."/>
            <person name="Charron P."/>
            <person name="Farinelli L."/>
            <person name="Marton T."/>
            <person name="Kruger M."/>
            <person name="Pelin A."/>
            <person name="Brachmann A."/>
            <person name="Corradi N."/>
        </authorList>
    </citation>
    <scope>NUCLEOTIDE SEQUENCE [LARGE SCALE GENOMIC DNA]</scope>
    <source>
        <strain evidence="5 6">A1</strain>
    </source>
</reference>
<dbReference type="InterPro" id="IPR013087">
    <property type="entry name" value="Znf_C2H2_type"/>
</dbReference>
<keyword evidence="2" id="KW-0175">Coiled coil</keyword>
<dbReference type="PROSITE" id="PS00028">
    <property type="entry name" value="ZINC_FINGER_C2H2_1"/>
    <property type="match status" value="1"/>
</dbReference>
<keyword evidence="1" id="KW-0862">Zinc</keyword>